<dbReference type="SMART" id="SM00387">
    <property type="entry name" value="HATPase_c"/>
    <property type="match status" value="1"/>
</dbReference>
<evidence type="ECO:0000256" key="9">
    <source>
        <dbReference type="ARBA" id="ARBA00022741"/>
    </source>
</evidence>
<dbReference type="Pfam" id="PF00672">
    <property type="entry name" value="HAMP"/>
    <property type="match status" value="1"/>
</dbReference>
<accession>A0A6B8KFB0</accession>
<keyword evidence="19" id="KW-1185">Reference proteome</keyword>
<comment type="catalytic activity">
    <reaction evidence="1">
        <text>ATP + protein L-histidine = ADP + protein N-phospho-L-histidine.</text>
        <dbReference type="EC" id="2.7.13.3"/>
    </reaction>
</comment>
<dbReference type="EC" id="2.7.13.3" evidence="3"/>
<dbReference type="OrthoDB" id="9804645at2"/>
<dbReference type="GO" id="GO:0000155">
    <property type="term" value="F:phosphorelay sensor kinase activity"/>
    <property type="evidence" value="ECO:0007669"/>
    <property type="project" value="InterPro"/>
</dbReference>
<keyword evidence="5" id="KW-0997">Cell inner membrane</keyword>
<evidence type="ECO:0000256" key="10">
    <source>
        <dbReference type="ARBA" id="ARBA00022777"/>
    </source>
</evidence>
<dbReference type="Proteomes" id="UP000309061">
    <property type="component" value="Chromosome"/>
</dbReference>
<evidence type="ECO:0000256" key="7">
    <source>
        <dbReference type="ARBA" id="ARBA00022679"/>
    </source>
</evidence>
<keyword evidence="10" id="KW-0418">Kinase</keyword>
<proteinExistence type="predicted"/>
<dbReference type="PROSITE" id="PS50885">
    <property type="entry name" value="HAMP"/>
    <property type="match status" value="1"/>
</dbReference>
<dbReference type="RefSeq" id="WP_136496633.1">
    <property type="nucleotide sequence ID" value="NZ_CP046052.1"/>
</dbReference>
<dbReference type="SUPFAM" id="SSF55874">
    <property type="entry name" value="ATPase domain of HSP90 chaperone/DNA topoisomerase II/histidine kinase"/>
    <property type="match status" value="1"/>
</dbReference>
<dbReference type="Pfam" id="PF02518">
    <property type="entry name" value="HATPase_c"/>
    <property type="match status" value="1"/>
</dbReference>
<dbReference type="CDD" id="cd00082">
    <property type="entry name" value="HisKA"/>
    <property type="match status" value="1"/>
</dbReference>
<gene>
    <name evidence="18" type="ORF">H2LOC_012160</name>
</gene>
<keyword evidence="7" id="KW-0808">Transferase</keyword>
<evidence type="ECO:0000313" key="19">
    <source>
        <dbReference type="Proteomes" id="UP000309061"/>
    </source>
</evidence>
<dbReference type="InterPro" id="IPR003660">
    <property type="entry name" value="HAMP_dom"/>
</dbReference>
<keyword evidence="12 15" id="KW-1133">Transmembrane helix</keyword>
<feature type="domain" description="Histidine kinase" evidence="16">
    <location>
        <begin position="251"/>
        <end position="452"/>
    </location>
</feature>
<evidence type="ECO:0000256" key="14">
    <source>
        <dbReference type="ARBA" id="ARBA00023136"/>
    </source>
</evidence>
<organism evidence="18 19">
    <name type="scientific">Methylocystis heyeri</name>
    <dbReference type="NCBI Taxonomy" id="391905"/>
    <lineage>
        <taxon>Bacteria</taxon>
        <taxon>Pseudomonadati</taxon>
        <taxon>Pseudomonadota</taxon>
        <taxon>Alphaproteobacteria</taxon>
        <taxon>Hyphomicrobiales</taxon>
        <taxon>Methylocystaceae</taxon>
        <taxon>Methylocystis</taxon>
    </lineage>
</organism>
<evidence type="ECO:0000256" key="1">
    <source>
        <dbReference type="ARBA" id="ARBA00000085"/>
    </source>
</evidence>
<evidence type="ECO:0000259" key="17">
    <source>
        <dbReference type="PROSITE" id="PS50885"/>
    </source>
</evidence>
<dbReference type="InterPro" id="IPR003661">
    <property type="entry name" value="HisK_dim/P_dom"/>
</dbReference>
<dbReference type="Gene3D" id="3.30.565.10">
    <property type="entry name" value="Histidine kinase-like ATPase, C-terminal domain"/>
    <property type="match status" value="1"/>
</dbReference>
<evidence type="ECO:0000259" key="16">
    <source>
        <dbReference type="PROSITE" id="PS50109"/>
    </source>
</evidence>
<dbReference type="InterPro" id="IPR036097">
    <property type="entry name" value="HisK_dim/P_sf"/>
</dbReference>
<protein>
    <recommendedName>
        <fullName evidence="3">histidine kinase</fullName>
        <ecNumber evidence="3">2.7.13.3</ecNumber>
    </recommendedName>
</protein>
<evidence type="ECO:0000256" key="8">
    <source>
        <dbReference type="ARBA" id="ARBA00022692"/>
    </source>
</evidence>
<evidence type="ECO:0000256" key="4">
    <source>
        <dbReference type="ARBA" id="ARBA00022475"/>
    </source>
</evidence>
<evidence type="ECO:0000256" key="11">
    <source>
        <dbReference type="ARBA" id="ARBA00022840"/>
    </source>
</evidence>
<evidence type="ECO:0000256" key="6">
    <source>
        <dbReference type="ARBA" id="ARBA00022553"/>
    </source>
</evidence>
<dbReference type="SUPFAM" id="SSF47384">
    <property type="entry name" value="Homodimeric domain of signal transducing histidine kinase"/>
    <property type="match status" value="1"/>
</dbReference>
<dbReference type="GO" id="GO:0005524">
    <property type="term" value="F:ATP binding"/>
    <property type="evidence" value="ECO:0007669"/>
    <property type="project" value="UniProtKB-KW"/>
</dbReference>
<evidence type="ECO:0000313" key="18">
    <source>
        <dbReference type="EMBL" id="QGM46387.1"/>
    </source>
</evidence>
<dbReference type="PANTHER" id="PTHR44936:SF5">
    <property type="entry name" value="SENSOR HISTIDINE KINASE ENVZ"/>
    <property type="match status" value="1"/>
</dbReference>
<evidence type="ECO:0000256" key="3">
    <source>
        <dbReference type="ARBA" id="ARBA00012438"/>
    </source>
</evidence>
<dbReference type="PROSITE" id="PS50109">
    <property type="entry name" value="HIS_KIN"/>
    <property type="match status" value="1"/>
</dbReference>
<keyword evidence="4" id="KW-1003">Cell membrane</keyword>
<dbReference type="InterPro" id="IPR036890">
    <property type="entry name" value="HATPase_C_sf"/>
</dbReference>
<dbReference type="InterPro" id="IPR005467">
    <property type="entry name" value="His_kinase_dom"/>
</dbReference>
<dbReference type="GO" id="GO:0005886">
    <property type="term" value="C:plasma membrane"/>
    <property type="evidence" value="ECO:0007669"/>
    <property type="project" value="UniProtKB-SubCell"/>
</dbReference>
<evidence type="ECO:0000256" key="5">
    <source>
        <dbReference type="ARBA" id="ARBA00022519"/>
    </source>
</evidence>
<dbReference type="InterPro" id="IPR050980">
    <property type="entry name" value="2C_sensor_his_kinase"/>
</dbReference>
<dbReference type="InterPro" id="IPR003594">
    <property type="entry name" value="HATPase_dom"/>
</dbReference>
<dbReference type="PANTHER" id="PTHR44936">
    <property type="entry name" value="SENSOR PROTEIN CREC"/>
    <property type="match status" value="1"/>
</dbReference>
<reference evidence="18 19" key="1">
    <citation type="submission" date="2019-11" db="EMBL/GenBank/DDBJ databases">
        <title>The genome sequence of Methylocystis heyeri.</title>
        <authorList>
            <person name="Oshkin I.Y."/>
            <person name="Miroshnikov K."/>
            <person name="Dedysh S.N."/>
        </authorList>
    </citation>
    <scope>NUCLEOTIDE SEQUENCE [LARGE SCALE GENOMIC DNA]</scope>
    <source>
        <strain evidence="18 19">H2</strain>
    </source>
</reference>
<dbReference type="InterPro" id="IPR004358">
    <property type="entry name" value="Sig_transdc_His_kin-like_C"/>
</dbReference>
<comment type="subcellular location">
    <subcellularLocation>
        <location evidence="2">Cell inner membrane</location>
        <topology evidence="2">Multi-pass membrane protein</topology>
    </subcellularLocation>
</comment>
<keyword evidence="6" id="KW-0597">Phosphoprotein</keyword>
<dbReference type="KEGG" id="mhey:H2LOC_012160"/>
<feature type="transmembrane region" description="Helical" evidence="15">
    <location>
        <begin position="174"/>
        <end position="197"/>
    </location>
</feature>
<evidence type="ECO:0000256" key="2">
    <source>
        <dbReference type="ARBA" id="ARBA00004429"/>
    </source>
</evidence>
<dbReference type="EMBL" id="CP046052">
    <property type="protein sequence ID" value="QGM46387.1"/>
    <property type="molecule type" value="Genomic_DNA"/>
</dbReference>
<keyword evidence="14 15" id="KW-0472">Membrane</keyword>
<keyword evidence="13" id="KW-0902">Two-component regulatory system</keyword>
<dbReference type="Gene3D" id="1.10.287.130">
    <property type="match status" value="1"/>
</dbReference>
<dbReference type="PRINTS" id="PR00344">
    <property type="entry name" value="BCTRLSENSOR"/>
</dbReference>
<dbReference type="AlphaFoldDB" id="A0A6B8KFB0"/>
<evidence type="ECO:0000256" key="13">
    <source>
        <dbReference type="ARBA" id="ARBA00023012"/>
    </source>
</evidence>
<name>A0A6B8KFB0_9HYPH</name>
<evidence type="ECO:0000256" key="15">
    <source>
        <dbReference type="SAM" id="Phobius"/>
    </source>
</evidence>
<sequence length="461" mass="50507">MKAFFRALCPDRLASQIALLVLAAIILFHLALTASIYLTGGEPRRPLVEPRELLAGALWSIDAAEVSERAAVVSALGKAAPWLKFSLADRPPEGIVEGEDGDLGGFDAKLWPGAKPFAFGSAGDKKPIDLGVALRKGGYVLTTTSESVWSRHGAIWAARREPGSFFLHLVERSALFFLLCATILSIWISNTVVAPLVRLVHEAERFPDESCKRQLLPEAGSTEVRELARALNRMQGRIKVMIEARSHALAAISHDLRTIITRIRLRSEFISDEALKSKMLHDADLMDSMLYKNLQHLRDANRQPERGLIDLDSVLQTVCDQYADLGHDVVYRGGEHQIISGSLTEIQRIFSNLVENAVAHAGKVVVCLDQPCSNIIHVDVEDDGPGIPAHVKSRVLEPFVRGEPARNMNQKVGFGLGLSIVRNLVEDLGGNLELRDREPNGLIARVSLPRAYAGSETAPTL</sequence>
<keyword evidence="11" id="KW-0067">ATP-binding</keyword>
<keyword evidence="8 15" id="KW-0812">Transmembrane</keyword>
<feature type="domain" description="HAMP" evidence="17">
    <location>
        <begin position="190"/>
        <end position="243"/>
    </location>
</feature>
<evidence type="ECO:0000256" key="12">
    <source>
        <dbReference type="ARBA" id="ARBA00022989"/>
    </source>
</evidence>
<keyword evidence="9" id="KW-0547">Nucleotide-binding</keyword>